<gene>
    <name evidence="2" type="ORF">LXT13_10590</name>
</gene>
<feature type="chain" id="PRO_5046073190" evidence="1">
    <location>
        <begin position="24"/>
        <end position="165"/>
    </location>
</feature>
<organism evidence="2 3">
    <name type="scientific">Pelomonas cellulosilytica</name>
    <dbReference type="NCBI Taxonomy" id="2906762"/>
    <lineage>
        <taxon>Bacteria</taxon>
        <taxon>Pseudomonadati</taxon>
        <taxon>Pseudomonadota</taxon>
        <taxon>Betaproteobacteria</taxon>
        <taxon>Burkholderiales</taxon>
        <taxon>Sphaerotilaceae</taxon>
        <taxon>Roseateles</taxon>
    </lineage>
</organism>
<reference evidence="2 3" key="1">
    <citation type="submission" date="2021-12" db="EMBL/GenBank/DDBJ databases">
        <title>Genome seq of P8.</title>
        <authorList>
            <person name="Seo T."/>
        </authorList>
    </citation>
    <scope>NUCLEOTIDE SEQUENCE [LARGE SCALE GENOMIC DNA]</scope>
    <source>
        <strain evidence="2 3">P8</strain>
    </source>
</reference>
<keyword evidence="3" id="KW-1185">Reference proteome</keyword>
<sequence>MTKQFLFSLTLVQAAFLCSSATACESSEKVIFECQSKTHRVTFCETGSAKSQSWIVKYRYERIGGNIELAYPANATTRAHDAFTYNHDTWSKGERSVVSFVNGGYRYFVHHASTAGVEDETPNEAGVRVFKNGALVADIKCDLPTVKDNMFKAFNQAGLKQYEEK</sequence>
<dbReference type="EMBL" id="JAJTWU010000003">
    <property type="protein sequence ID" value="MCE4554875.1"/>
    <property type="molecule type" value="Genomic_DNA"/>
</dbReference>
<dbReference type="Proteomes" id="UP001200741">
    <property type="component" value="Unassembled WGS sequence"/>
</dbReference>
<dbReference type="PROSITE" id="PS51257">
    <property type="entry name" value="PROKAR_LIPOPROTEIN"/>
    <property type="match status" value="1"/>
</dbReference>
<comment type="caution">
    <text evidence="2">The sequence shown here is derived from an EMBL/GenBank/DDBJ whole genome shotgun (WGS) entry which is preliminary data.</text>
</comment>
<dbReference type="RefSeq" id="WP_233371882.1">
    <property type="nucleotide sequence ID" value="NZ_JAJTWU010000003.1"/>
</dbReference>
<evidence type="ECO:0000256" key="1">
    <source>
        <dbReference type="SAM" id="SignalP"/>
    </source>
</evidence>
<evidence type="ECO:0000313" key="3">
    <source>
        <dbReference type="Proteomes" id="UP001200741"/>
    </source>
</evidence>
<accession>A0ABS8XU93</accession>
<proteinExistence type="predicted"/>
<feature type="signal peptide" evidence="1">
    <location>
        <begin position="1"/>
        <end position="23"/>
    </location>
</feature>
<keyword evidence="1" id="KW-0732">Signal</keyword>
<evidence type="ECO:0000313" key="2">
    <source>
        <dbReference type="EMBL" id="MCE4554875.1"/>
    </source>
</evidence>
<name>A0ABS8XU93_9BURK</name>
<protein>
    <submittedName>
        <fullName evidence="2">Uncharacterized protein</fullName>
    </submittedName>
</protein>